<dbReference type="GO" id="GO:0000976">
    <property type="term" value="F:transcription cis-regulatory region binding"/>
    <property type="evidence" value="ECO:0007669"/>
    <property type="project" value="TreeGrafter"/>
</dbReference>
<dbReference type="EMBL" id="LT629797">
    <property type="protein sequence ID" value="SDU93122.1"/>
    <property type="molecule type" value="Genomic_DNA"/>
</dbReference>
<accession>A0A1H2MJ12</accession>
<evidence type="ECO:0000256" key="4">
    <source>
        <dbReference type="SAM" id="MobiDB-lite"/>
    </source>
</evidence>
<dbReference type="SMART" id="SM00342">
    <property type="entry name" value="HTH_ARAC"/>
    <property type="match status" value="1"/>
</dbReference>
<dbReference type="Pfam" id="PF12833">
    <property type="entry name" value="HTH_18"/>
    <property type="match status" value="1"/>
</dbReference>
<keyword evidence="1" id="KW-0805">Transcription regulation</keyword>
<name>A0A1H2MJ12_9PSED</name>
<dbReference type="AlphaFoldDB" id="A0A1H2MJ12"/>
<dbReference type="PANTHER" id="PTHR47894">
    <property type="entry name" value="HTH-TYPE TRANSCRIPTIONAL REGULATOR GADX"/>
    <property type="match status" value="1"/>
</dbReference>
<sequence length="392" mass="43531">MYRISSSYVGMLVAMLQAEGLDAVRLCREAGIDMCLLAQEDAFFTRASAYRLMALAELDSDNPNLGLKAAVHFKPGSFQLVGYVMMSSANLKQALEHFVRFHLLLGNGVTLALSPEQGGRLRLTCLEHPEEGCPRNRAFEDAGAAALLGFCRWLMGGGLPQPLQFDFVHDEPGNLPEYQQLFGCSLRFGAQHTSVLFDQQELLRPLSTANEALGLLHERFAEFRLGQLGGVSLGGRVRGLIIERLGQEGCDMESIGLALCMSKRTLQRGLEKEGLKFKDILGDVRRQSADYYLCRSSYSLTQVAEYLGFHDQSSFHKACLRWFGRSPGRYRLDEGEQSTPHEDVSDAAHQADDQCIDDIDEEAADQRNDNERLVRGSVALSNCRHVDDGRCS</sequence>
<feature type="region of interest" description="Disordered" evidence="4">
    <location>
        <begin position="331"/>
        <end position="351"/>
    </location>
</feature>
<dbReference type="Proteomes" id="UP000198675">
    <property type="component" value="Chromosome I"/>
</dbReference>
<evidence type="ECO:0000313" key="6">
    <source>
        <dbReference type="EMBL" id="SDU93122.1"/>
    </source>
</evidence>
<evidence type="ECO:0000256" key="3">
    <source>
        <dbReference type="ARBA" id="ARBA00023163"/>
    </source>
</evidence>
<dbReference type="GO" id="GO:0003700">
    <property type="term" value="F:DNA-binding transcription factor activity"/>
    <property type="evidence" value="ECO:0007669"/>
    <property type="project" value="InterPro"/>
</dbReference>
<evidence type="ECO:0000313" key="7">
    <source>
        <dbReference type="Proteomes" id="UP000198675"/>
    </source>
</evidence>
<dbReference type="InterPro" id="IPR009057">
    <property type="entry name" value="Homeodomain-like_sf"/>
</dbReference>
<keyword evidence="3" id="KW-0804">Transcription</keyword>
<dbReference type="InterPro" id="IPR018060">
    <property type="entry name" value="HTH_AraC"/>
</dbReference>
<keyword evidence="7" id="KW-1185">Reference proteome</keyword>
<proteinExistence type="predicted"/>
<dbReference type="PROSITE" id="PS01124">
    <property type="entry name" value="HTH_ARAC_FAMILY_2"/>
    <property type="match status" value="1"/>
</dbReference>
<dbReference type="PANTHER" id="PTHR47894:SF1">
    <property type="entry name" value="HTH-TYPE TRANSCRIPTIONAL REGULATOR VQSM"/>
    <property type="match status" value="1"/>
</dbReference>
<dbReference type="Gene3D" id="1.10.10.60">
    <property type="entry name" value="Homeodomain-like"/>
    <property type="match status" value="1"/>
</dbReference>
<reference evidence="7" key="1">
    <citation type="submission" date="2016-10" db="EMBL/GenBank/DDBJ databases">
        <authorList>
            <person name="Varghese N."/>
            <person name="Submissions S."/>
        </authorList>
    </citation>
    <scope>NUCLEOTIDE SEQUENCE [LARGE SCALE GENOMIC DNA]</scope>
    <source>
        <strain evidence="7">KCTC 32246</strain>
    </source>
</reference>
<gene>
    <name evidence="6" type="ORF">SAMN05216363_3537</name>
</gene>
<dbReference type="InterPro" id="IPR032687">
    <property type="entry name" value="AraC-type_N"/>
</dbReference>
<dbReference type="SUPFAM" id="SSF46689">
    <property type="entry name" value="Homeodomain-like"/>
    <property type="match status" value="1"/>
</dbReference>
<dbReference type="Pfam" id="PF12625">
    <property type="entry name" value="Arabinose_bd"/>
    <property type="match status" value="1"/>
</dbReference>
<evidence type="ECO:0000259" key="5">
    <source>
        <dbReference type="PROSITE" id="PS01124"/>
    </source>
</evidence>
<organism evidence="6 7">
    <name type="scientific">Pseudomonas sihuiensis</name>
    <dbReference type="NCBI Taxonomy" id="1274359"/>
    <lineage>
        <taxon>Bacteria</taxon>
        <taxon>Pseudomonadati</taxon>
        <taxon>Pseudomonadota</taxon>
        <taxon>Gammaproteobacteria</taxon>
        <taxon>Pseudomonadales</taxon>
        <taxon>Pseudomonadaceae</taxon>
        <taxon>Pseudomonas</taxon>
    </lineage>
</organism>
<dbReference type="GO" id="GO:0005829">
    <property type="term" value="C:cytosol"/>
    <property type="evidence" value="ECO:0007669"/>
    <property type="project" value="TreeGrafter"/>
</dbReference>
<keyword evidence="2" id="KW-0238">DNA-binding</keyword>
<protein>
    <submittedName>
        <fullName evidence="6">Transcriptional regulator, AraC family</fullName>
    </submittedName>
</protein>
<evidence type="ECO:0000256" key="2">
    <source>
        <dbReference type="ARBA" id="ARBA00023125"/>
    </source>
</evidence>
<feature type="domain" description="HTH araC/xylS-type" evidence="5">
    <location>
        <begin position="235"/>
        <end position="333"/>
    </location>
</feature>
<evidence type="ECO:0000256" key="1">
    <source>
        <dbReference type="ARBA" id="ARBA00023015"/>
    </source>
</evidence>